<keyword evidence="7" id="KW-0862">Zinc</keyword>
<evidence type="ECO:0000256" key="8">
    <source>
        <dbReference type="ARBA" id="ARBA00022840"/>
    </source>
</evidence>
<evidence type="ECO:0000313" key="15">
    <source>
        <dbReference type="Proteomes" id="UP000060487"/>
    </source>
</evidence>
<proteinExistence type="inferred from homology"/>
<comment type="caution">
    <text evidence="14">The sequence shown here is derived from an EMBL/GenBank/DDBJ whole genome shotgun (WGS) entry which is preliminary data.</text>
</comment>
<dbReference type="Gene3D" id="1.10.8.60">
    <property type="match status" value="1"/>
</dbReference>
<dbReference type="Gene3D" id="3.40.50.300">
    <property type="entry name" value="P-loop containing nucleotide triphosphate hydrolases"/>
    <property type="match status" value="1"/>
</dbReference>
<evidence type="ECO:0000256" key="3">
    <source>
        <dbReference type="ARBA" id="ARBA00022695"/>
    </source>
</evidence>
<keyword evidence="5" id="KW-0479">Metal-binding</keyword>
<comment type="catalytic activity">
    <reaction evidence="10 11">
        <text>DNA(n) + a 2'-deoxyribonucleoside 5'-triphosphate = DNA(n+1) + diphosphate</text>
        <dbReference type="Rhea" id="RHEA:22508"/>
        <dbReference type="Rhea" id="RHEA-COMP:17339"/>
        <dbReference type="Rhea" id="RHEA-COMP:17340"/>
        <dbReference type="ChEBI" id="CHEBI:33019"/>
        <dbReference type="ChEBI" id="CHEBI:61560"/>
        <dbReference type="ChEBI" id="CHEBI:173112"/>
        <dbReference type="EC" id="2.7.7.7"/>
    </reaction>
</comment>
<dbReference type="InterPro" id="IPR008921">
    <property type="entry name" value="DNA_pol3_clamp-load_cplx_C"/>
</dbReference>
<evidence type="ECO:0000256" key="5">
    <source>
        <dbReference type="ARBA" id="ARBA00022723"/>
    </source>
</evidence>
<keyword evidence="2 11" id="KW-0808">Transferase</keyword>
<dbReference type="CDD" id="cd18137">
    <property type="entry name" value="HLD_clamp_pol_III_gamma_tau"/>
    <property type="match status" value="1"/>
</dbReference>
<feature type="domain" description="AAA+ ATPase" evidence="13">
    <location>
        <begin position="45"/>
        <end position="187"/>
    </location>
</feature>
<dbReference type="InterPro" id="IPR050238">
    <property type="entry name" value="DNA_Rep/Repair_Clamp_Loader"/>
</dbReference>
<dbReference type="InterPro" id="IPR045085">
    <property type="entry name" value="HLD_clamp_pol_III_gamma_tau"/>
</dbReference>
<dbReference type="InterPro" id="IPR027417">
    <property type="entry name" value="P-loop_NTPase"/>
</dbReference>
<dbReference type="NCBIfam" id="TIGR02397">
    <property type="entry name" value="dnaX_nterm"/>
    <property type="match status" value="1"/>
</dbReference>
<keyword evidence="15" id="KW-1185">Reference proteome</keyword>
<keyword evidence="4 11" id="KW-0235">DNA replication</keyword>
<dbReference type="Pfam" id="PF13177">
    <property type="entry name" value="DNA_pol3_delta2"/>
    <property type="match status" value="1"/>
</dbReference>
<keyword evidence="8 11" id="KW-0067">ATP-binding</keyword>
<dbReference type="PRINTS" id="PR00300">
    <property type="entry name" value="CLPPROTEASEA"/>
</dbReference>
<dbReference type="EC" id="2.7.7.7" evidence="11"/>
<gene>
    <name evidence="11" type="primary">dnaX</name>
    <name evidence="14" type="ORF">ASN18_1632</name>
</gene>
<dbReference type="EMBL" id="LNQR01000058">
    <property type="protein sequence ID" value="KWT85922.1"/>
    <property type="molecule type" value="Genomic_DNA"/>
</dbReference>
<dbReference type="Gene3D" id="1.20.272.10">
    <property type="match status" value="1"/>
</dbReference>
<dbReference type="InterPro" id="IPR003593">
    <property type="entry name" value="AAA+_ATPase"/>
</dbReference>
<evidence type="ECO:0000256" key="7">
    <source>
        <dbReference type="ARBA" id="ARBA00022833"/>
    </source>
</evidence>
<dbReference type="InterPro" id="IPR001270">
    <property type="entry name" value="ClpA/B"/>
</dbReference>
<accession>A0ABR5SGU6</accession>
<organism evidence="14 15">
    <name type="scientific">Candidatus Magnetominusculus xianensis</name>
    <dbReference type="NCBI Taxonomy" id="1748249"/>
    <lineage>
        <taxon>Bacteria</taxon>
        <taxon>Pseudomonadati</taxon>
        <taxon>Nitrospirota</taxon>
        <taxon>Nitrospiria</taxon>
        <taxon>Nitrospirales</taxon>
        <taxon>Nitrospiraceae</taxon>
        <taxon>Candidatus Magnetominusculus</taxon>
    </lineage>
</organism>
<evidence type="ECO:0000256" key="12">
    <source>
        <dbReference type="SAM" id="MobiDB-lite"/>
    </source>
</evidence>
<keyword evidence="3 11" id="KW-0548">Nucleotidyltransferase</keyword>
<dbReference type="PANTHER" id="PTHR11669:SF0">
    <property type="entry name" value="PROTEIN STICHEL-LIKE 2"/>
    <property type="match status" value="1"/>
</dbReference>
<dbReference type="SMART" id="SM00382">
    <property type="entry name" value="AAA"/>
    <property type="match status" value="1"/>
</dbReference>
<dbReference type="SUPFAM" id="SSF52540">
    <property type="entry name" value="P-loop containing nucleoside triphosphate hydrolases"/>
    <property type="match status" value="1"/>
</dbReference>
<feature type="region of interest" description="Disordered" evidence="12">
    <location>
        <begin position="378"/>
        <end position="427"/>
    </location>
</feature>
<comment type="function">
    <text evidence="11">DNA polymerase III is a complex, multichain enzyme responsible for most of the replicative synthesis in bacteria. This DNA polymerase also exhibits 3' to 5' exonuclease activity.</text>
</comment>
<evidence type="ECO:0000256" key="9">
    <source>
        <dbReference type="ARBA" id="ARBA00022932"/>
    </source>
</evidence>
<evidence type="ECO:0000313" key="14">
    <source>
        <dbReference type="EMBL" id="KWT85922.1"/>
    </source>
</evidence>
<keyword evidence="9 11" id="KW-0239">DNA-directed DNA polymerase</keyword>
<dbReference type="Pfam" id="PF12169">
    <property type="entry name" value="DNA_pol3_gamma3"/>
    <property type="match status" value="1"/>
</dbReference>
<dbReference type="Proteomes" id="UP000060487">
    <property type="component" value="Unassembled WGS sequence"/>
</dbReference>
<dbReference type="RefSeq" id="WP_085052267.1">
    <property type="nucleotide sequence ID" value="NZ_LNQR01000058.1"/>
</dbReference>
<dbReference type="Pfam" id="PF22608">
    <property type="entry name" value="DNAX_ATPase_lid"/>
    <property type="match status" value="1"/>
</dbReference>
<evidence type="ECO:0000256" key="11">
    <source>
        <dbReference type="RuleBase" id="RU364063"/>
    </source>
</evidence>
<evidence type="ECO:0000256" key="4">
    <source>
        <dbReference type="ARBA" id="ARBA00022705"/>
    </source>
</evidence>
<reference evidence="14 15" key="1">
    <citation type="submission" date="2015-11" db="EMBL/GenBank/DDBJ databases">
        <authorList>
            <person name="Lin W."/>
        </authorList>
    </citation>
    <scope>NUCLEOTIDE SEQUENCE [LARGE SCALE GENOMIC DNA]</scope>
    <source>
        <strain evidence="14 15">HCH-1</strain>
    </source>
</reference>
<dbReference type="InterPro" id="IPR022754">
    <property type="entry name" value="DNA_pol_III_gamma-3"/>
</dbReference>
<evidence type="ECO:0000256" key="10">
    <source>
        <dbReference type="ARBA" id="ARBA00049244"/>
    </source>
</evidence>
<evidence type="ECO:0000256" key="1">
    <source>
        <dbReference type="ARBA" id="ARBA00006360"/>
    </source>
</evidence>
<dbReference type="PANTHER" id="PTHR11669">
    <property type="entry name" value="REPLICATION FACTOR C / DNA POLYMERASE III GAMMA-TAU SUBUNIT"/>
    <property type="match status" value="1"/>
</dbReference>
<evidence type="ECO:0000259" key="13">
    <source>
        <dbReference type="SMART" id="SM00382"/>
    </source>
</evidence>
<evidence type="ECO:0000256" key="2">
    <source>
        <dbReference type="ARBA" id="ARBA00022679"/>
    </source>
</evidence>
<protein>
    <recommendedName>
        <fullName evidence="11">DNA polymerase III subunit gamma/tau</fullName>
        <ecNumber evidence="11">2.7.7.7</ecNumber>
    </recommendedName>
</protein>
<keyword evidence="6 11" id="KW-0547">Nucleotide-binding</keyword>
<dbReference type="InterPro" id="IPR012763">
    <property type="entry name" value="DNA_pol_III_sug/sutau_N"/>
</dbReference>
<evidence type="ECO:0000256" key="6">
    <source>
        <dbReference type="ARBA" id="ARBA00022741"/>
    </source>
</evidence>
<comment type="similarity">
    <text evidence="1 11">Belongs to the DnaX/STICHEL family.</text>
</comment>
<dbReference type="CDD" id="cd00009">
    <property type="entry name" value="AAA"/>
    <property type="match status" value="1"/>
</dbReference>
<feature type="compositionally biased region" description="Basic and acidic residues" evidence="12">
    <location>
        <begin position="401"/>
        <end position="414"/>
    </location>
</feature>
<sequence length="546" mass="58447">MSYEVLTKEPYKVLARKWRPRGFDDLAGQDTAVKILKNAILQHRIAHAYIFSGPRGVGKTSAARVFAKALNCVNGPTASPCNACPNCISIGNGSFLDVVEIDGASNNSVNDIRELREKVKYAPSGAKYKIYIIDEAHMLSNAAFNALLKTLEEPPAHVVFIMATTEPKKIITTVLSRCQHLPFKRIPLATIMERLRFISESAGFNITEGAILALAKAADGSMRDSLTLLDQIASFATGAVGADGINEADVSALTGTSNVSAVADAALAITSGNRIKILETISDLYEGGIDLLSFTRDLIEYFRDALVAACKGGSAVTPAASSEEELTVVLSELLKAEGIVKSAESQRAALEMCLIKISFLSSFKTINEIIRELRAGSSSHKPKPAAVTTPAAIRPELPPELPHESIEVSEKPVPQKDPGGVSTPSPPLDKGLWNRAIDIIYDTSVPLWSILKDASVAVEDAAVNIIFSGGNSIHADSVMEKKSIIEGVLHELSGRKFTVTVTTAKTEKIPEKDLRAEALANPVVKDALDLFGGAVVEVKPVVKNKR</sequence>
<dbReference type="GO" id="GO:0003887">
    <property type="term" value="F:DNA-directed DNA polymerase activity"/>
    <property type="evidence" value="ECO:0007669"/>
    <property type="project" value="UniProtKB-EC"/>
</dbReference>
<dbReference type="NCBIfam" id="NF004046">
    <property type="entry name" value="PRK05563.1"/>
    <property type="match status" value="1"/>
</dbReference>
<comment type="subunit">
    <text evidence="11">DNA polymerase III contains a core (composed of alpha, epsilon and theta chains) that associates with a tau subunit. This core dimerizes to form the POLIII' complex. PolIII' associates with the gamma complex (composed of gamma, delta, delta', psi and chi chains) and with the beta chain to form the complete DNA polymerase III complex.</text>
</comment>
<name>A0ABR5SGU6_9BACT</name>
<dbReference type="SUPFAM" id="SSF48019">
    <property type="entry name" value="post-AAA+ oligomerization domain-like"/>
    <property type="match status" value="1"/>
</dbReference>